<dbReference type="EMBL" id="CATQJL010000112">
    <property type="protein sequence ID" value="CAJ0593443.1"/>
    <property type="molecule type" value="Genomic_DNA"/>
</dbReference>
<reference evidence="1" key="1">
    <citation type="submission" date="2023-07" db="EMBL/GenBank/DDBJ databases">
        <authorList>
            <consortium name="CYATHOMIX"/>
        </authorList>
    </citation>
    <scope>NUCLEOTIDE SEQUENCE</scope>
    <source>
        <strain evidence="1">N/A</strain>
    </source>
</reference>
<gene>
    <name evidence="1" type="ORF">CYNAS_LOCUS5426</name>
</gene>
<comment type="caution">
    <text evidence="1">The sequence shown here is derived from an EMBL/GenBank/DDBJ whole genome shotgun (WGS) entry which is preliminary data.</text>
</comment>
<dbReference type="Proteomes" id="UP001176961">
    <property type="component" value="Unassembled WGS sequence"/>
</dbReference>
<name>A0AA36DTB5_CYLNA</name>
<sequence length="113" mass="13049">MVFLIRLTNVTTSGGWYMVLLKRNKQTSASTLTSLTQSTTQDSYVSRPKTVREESWVKVNPRLEPRRLDGGEVRPFFNEKKIVHKNRWLAEQRPANGWLAAVEWENVSMLAIT</sequence>
<evidence type="ECO:0000313" key="1">
    <source>
        <dbReference type="EMBL" id="CAJ0593443.1"/>
    </source>
</evidence>
<keyword evidence="2" id="KW-1185">Reference proteome</keyword>
<accession>A0AA36DTB5</accession>
<evidence type="ECO:0000313" key="2">
    <source>
        <dbReference type="Proteomes" id="UP001176961"/>
    </source>
</evidence>
<proteinExistence type="predicted"/>
<dbReference type="AlphaFoldDB" id="A0AA36DTB5"/>
<organism evidence="1 2">
    <name type="scientific">Cylicocyclus nassatus</name>
    <name type="common">Nematode worm</name>
    <dbReference type="NCBI Taxonomy" id="53992"/>
    <lineage>
        <taxon>Eukaryota</taxon>
        <taxon>Metazoa</taxon>
        <taxon>Ecdysozoa</taxon>
        <taxon>Nematoda</taxon>
        <taxon>Chromadorea</taxon>
        <taxon>Rhabditida</taxon>
        <taxon>Rhabditina</taxon>
        <taxon>Rhabditomorpha</taxon>
        <taxon>Strongyloidea</taxon>
        <taxon>Strongylidae</taxon>
        <taxon>Cylicocyclus</taxon>
    </lineage>
</organism>
<protein>
    <submittedName>
        <fullName evidence="1">Uncharacterized protein</fullName>
    </submittedName>
</protein>